<evidence type="ECO:0000256" key="5">
    <source>
        <dbReference type="ARBA" id="ARBA00022833"/>
    </source>
</evidence>
<feature type="domain" description="C2H2-type" evidence="8">
    <location>
        <begin position="41"/>
        <end position="60"/>
    </location>
</feature>
<evidence type="ECO:0000256" key="6">
    <source>
        <dbReference type="ARBA" id="ARBA00023242"/>
    </source>
</evidence>
<dbReference type="AlphaFoldDB" id="A0A165A3J5"/>
<dbReference type="EMBL" id="KV419395">
    <property type="protein sequence ID" value="KZS98439.1"/>
    <property type="molecule type" value="Genomic_DNA"/>
</dbReference>
<dbReference type="InterPro" id="IPR036236">
    <property type="entry name" value="Znf_C2H2_sf"/>
</dbReference>
<dbReference type="SUPFAM" id="SSF57667">
    <property type="entry name" value="beta-beta-alpha zinc fingers"/>
    <property type="match status" value="1"/>
</dbReference>
<evidence type="ECO:0000313" key="9">
    <source>
        <dbReference type="EMBL" id="KZS98439.1"/>
    </source>
</evidence>
<accession>A0A165A3J5</accession>
<sequence>MDESYPASPSRPFQCDLCPLSFSRQHDLKRHRDTHNGEKPFTCFQCGKSYTRKDALSRHQVFGLPYMREHRCLTHPGISSSSSVGVATPDLRLPQLYRPI</sequence>
<evidence type="ECO:0000256" key="3">
    <source>
        <dbReference type="ARBA" id="ARBA00022737"/>
    </source>
</evidence>
<proteinExistence type="predicted"/>
<dbReference type="PANTHER" id="PTHR23235">
    <property type="entry name" value="KRUEPPEL-LIKE TRANSCRIPTION FACTOR"/>
    <property type="match status" value="1"/>
</dbReference>
<gene>
    <name evidence="9" type="ORF">SISNIDRAFT_435542</name>
</gene>
<dbReference type="Pfam" id="PF00096">
    <property type="entry name" value="zf-C2H2"/>
    <property type="match status" value="2"/>
</dbReference>
<reference evidence="9 10" key="1">
    <citation type="journal article" date="2016" name="Mol. Biol. Evol.">
        <title>Comparative Genomics of Early-Diverging Mushroom-Forming Fungi Provides Insights into the Origins of Lignocellulose Decay Capabilities.</title>
        <authorList>
            <person name="Nagy L.G."/>
            <person name="Riley R."/>
            <person name="Tritt A."/>
            <person name="Adam C."/>
            <person name="Daum C."/>
            <person name="Floudas D."/>
            <person name="Sun H."/>
            <person name="Yadav J.S."/>
            <person name="Pangilinan J."/>
            <person name="Larsson K.H."/>
            <person name="Matsuura K."/>
            <person name="Barry K."/>
            <person name="Labutti K."/>
            <person name="Kuo R."/>
            <person name="Ohm R.A."/>
            <person name="Bhattacharya S.S."/>
            <person name="Shirouzu T."/>
            <person name="Yoshinaga Y."/>
            <person name="Martin F.M."/>
            <person name="Grigoriev I.V."/>
            <person name="Hibbett D.S."/>
        </authorList>
    </citation>
    <scope>NUCLEOTIDE SEQUENCE [LARGE SCALE GENOMIC DNA]</scope>
    <source>
        <strain evidence="9 10">HHB9708</strain>
    </source>
</reference>
<dbReference type="Proteomes" id="UP000076722">
    <property type="component" value="Unassembled WGS sequence"/>
</dbReference>
<evidence type="ECO:0000259" key="8">
    <source>
        <dbReference type="PROSITE" id="PS50157"/>
    </source>
</evidence>
<keyword evidence="3" id="KW-0677">Repeat</keyword>
<evidence type="ECO:0000313" key="10">
    <source>
        <dbReference type="Proteomes" id="UP000076722"/>
    </source>
</evidence>
<dbReference type="PROSITE" id="PS00028">
    <property type="entry name" value="ZINC_FINGER_C2H2_1"/>
    <property type="match status" value="1"/>
</dbReference>
<dbReference type="OrthoDB" id="8922241at2759"/>
<dbReference type="InterPro" id="IPR013087">
    <property type="entry name" value="Znf_C2H2_type"/>
</dbReference>
<name>A0A165A3J5_9AGAM</name>
<dbReference type="Gene3D" id="3.30.160.60">
    <property type="entry name" value="Classic Zinc Finger"/>
    <property type="match status" value="2"/>
</dbReference>
<dbReference type="GO" id="GO:0005634">
    <property type="term" value="C:nucleus"/>
    <property type="evidence" value="ECO:0007669"/>
    <property type="project" value="UniProtKB-SubCell"/>
</dbReference>
<keyword evidence="2" id="KW-0479">Metal-binding</keyword>
<keyword evidence="5" id="KW-0862">Zinc</keyword>
<dbReference type="SMART" id="SM00355">
    <property type="entry name" value="ZnF_C2H2"/>
    <property type="match status" value="2"/>
</dbReference>
<evidence type="ECO:0000256" key="2">
    <source>
        <dbReference type="ARBA" id="ARBA00022723"/>
    </source>
</evidence>
<dbReference type="GO" id="GO:0000981">
    <property type="term" value="F:DNA-binding transcription factor activity, RNA polymerase II-specific"/>
    <property type="evidence" value="ECO:0007669"/>
    <property type="project" value="TreeGrafter"/>
</dbReference>
<dbReference type="PROSITE" id="PS50157">
    <property type="entry name" value="ZINC_FINGER_C2H2_2"/>
    <property type="match status" value="2"/>
</dbReference>
<dbReference type="GO" id="GO:0008270">
    <property type="term" value="F:zinc ion binding"/>
    <property type="evidence" value="ECO:0007669"/>
    <property type="project" value="UniProtKB-KW"/>
</dbReference>
<organism evidence="9 10">
    <name type="scientific">Sistotremastrum niveocremeum HHB9708</name>
    <dbReference type="NCBI Taxonomy" id="1314777"/>
    <lineage>
        <taxon>Eukaryota</taxon>
        <taxon>Fungi</taxon>
        <taxon>Dikarya</taxon>
        <taxon>Basidiomycota</taxon>
        <taxon>Agaricomycotina</taxon>
        <taxon>Agaricomycetes</taxon>
        <taxon>Sistotremastrales</taxon>
        <taxon>Sistotremastraceae</taxon>
        <taxon>Sertulicium</taxon>
        <taxon>Sertulicium niveocremeum</taxon>
    </lineage>
</organism>
<dbReference type="FunFam" id="3.30.160.60:FF:000145">
    <property type="entry name" value="Zinc finger protein 574"/>
    <property type="match status" value="1"/>
</dbReference>
<keyword evidence="10" id="KW-1185">Reference proteome</keyword>
<feature type="domain" description="C2H2-type" evidence="8">
    <location>
        <begin position="13"/>
        <end position="40"/>
    </location>
</feature>
<dbReference type="GO" id="GO:0000978">
    <property type="term" value="F:RNA polymerase II cis-regulatory region sequence-specific DNA binding"/>
    <property type="evidence" value="ECO:0007669"/>
    <property type="project" value="TreeGrafter"/>
</dbReference>
<keyword evidence="6" id="KW-0539">Nucleus</keyword>
<dbReference type="STRING" id="1314777.A0A165A3J5"/>
<protein>
    <recommendedName>
        <fullName evidence="8">C2H2-type domain-containing protein</fullName>
    </recommendedName>
</protein>
<evidence type="ECO:0000256" key="1">
    <source>
        <dbReference type="ARBA" id="ARBA00004123"/>
    </source>
</evidence>
<comment type="subcellular location">
    <subcellularLocation>
        <location evidence="1">Nucleus</location>
    </subcellularLocation>
</comment>
<dbReference type="PANTHER" id="PTHR23235:SF120">
    <property type="entry name" value="KRUPPEL-LIKE FACTOR 15"/>
    <property type="match status" value="1"/>
</dbReference>
<evidence type="ECO:0000256" key="4">
    <source>
        <dbReference type="ARBA" id="ARBA00022771"/>
    </source>
</evidence>
<evidence type="ECO:0000256" key="7">
    <source>
        <dbReference type="PROSITE-ProRule" id="PRU00042"/>
    </source>
</evidence>
<keyword evidence="4 7" id="KW-0863">Zinc-finger</keyword>
<dbReference type="FunFam" id="3.30.160.60:FF:000358">
    <property type="entry name" value="zinc finger protein 24"/>
    <property type="match status" value="1"/>
</dbReference>